<dbReference type="InterPro" id="IPR009057">
    <property type="entry name" value="Homeodomain-like_sf"/>
</dbReference>
<dbReference type="CDD" id="cd00167">
    <property type="entry name" value="SANT"/>
    <property type="match status" value="1"/>
</dbReference>
<evidence type="ECO:0000256" key="3">
    <source>
        <dbReference type="RuleBase" id="RU365004"/>
    </source>
</evidence>
<feature type="compositionally biased region" description="Basic residues" evidence="4">
    <location>
        <begin position="58"/>
        <end position="83"/>
    </location>
</feature>
<evidence type="ECO:0000259" key="6">
    <source>
        <dbReference type="PROSITE" id="PS51294"/>
    </source>
</evidence>
<feature type="domain" description="HTH myb-type" evidence="6">
    <location>
        <begin position="222"/>
        <end position="278"/>
    </location>
</feature>
<dbReference type="SMART" id="SM00717">
    <property type="entry name" value="SANT"/>
    <property type="match status" value="1"/>
</dbReference>
<dbReference type="PANTHER" id="PTHR14773">
    <property type="entry name" value="WD REPEAT-CONTAINING PROTEIN 76"/>
    <property type="match status" value="1"/>
</dbReference>
<protein>
    <recommendedName>
        <fullName evidence="3">DNA damage-binding protein CMR1</fullName>
    </recommendedName>
</protein>
<keyword evidence="3" id="KW-0238">DNA-binding</keyword>
<dbReference type="InterPro" id="IPR001005">
    <property type="entry name" value="SANT/Myb"/>
</dbReference>
<evidence type="ECO:0000256" key="1">
    <source>
        <dbReference type="ARBA" id="ARBA00022574"/>
    </source>
</evidence>
<feature type="region of interest" description="Disordered" evidence="4">
    <location>
        <begin position="40"/>
        <end position="99"/>
    </location>
</feature>
<comment type="similarity">
    <text evidence="3">Belongs to the WD repeat DDB2/WDR76 family.</text>
</comment>
<dbReference type="AlphaFoldDB" id="A0A9W8ECJ6"/>
<dbReference type="GO" id="GO:2000001">
    <property type="term" value="P:regulation of DNA damage checkpoint"/>
    <property type="evidence" value="ECO:0007669"/>
    <property type="project" value="TreeGrafter"/>
</dbReference>
<dbReference type="Proteomes" id="UP001151582">
    <property type="component" value="Unassembled WGS sequence"/>
</dbReference>
<proteinExistence type="inferred from homology"/>
<feature type="domain" description="Myb-like" evidence="5">
    <location>
        <begin position="222"/>
        <end position="274"/>
    </location>
</feature>
<dbReference type="PROSITE" id="PS50090">
    <property type="entry name" value="MYB_LIKE"/>
    <property type="match status" value="1"/>
</dbReference>
<keyword evidence="3" id="KW-0227">DNA damage</keyword>
<keyword evidence="1 3" id="KW-0853">WD repeat</keyword>
<feature type="region of interest" description="Disordered" evidence="4">
    <location>
        <begin position="160"/>
        <end position="196"/>
    </location>
</feature>
<feature type="compositionally biased region" description="Low complexity" evidence="4">
    <location>
        <begin position="40"/>
        <end position="52"/>
    </location>
</feature>
<dbReference type="EMBL" id="JANBQB010000334">
    <property type="protein sequence ID" value="KAJ1977613.1"/>
    <property type="molecule type" value="Genomic_DNA"/>
</dbReference>
<dbReference type="InterPro" id="IPR017930">
    <property type="entry name" value="Myb_dom"/>
</dbReference>
<evidence type="ECO:0000259" key="5">
    <source>
        <dbReference type="PROSITE" id="PS50090"/>
    </source>
</evidence>
<dbReference type="InterPro" id="IPR050853">
    <property type="entry name" value="WD_repeat_DNA-damage-binding"/>
</dbReference>
<dbReference type="PROSITE" id="PS51294">
    <property type="entry name" value="HTH_MYB"/>
    <property type="match status" value="1"/>
</dbReference>
<evidence type="ECO:0000313" key="7">
    <source>
        <dbReference type="EMBL" id="KAJ1977613.1"/>
    </source>
</evidence>
<comment type="caution">
    <text evidence="7">The sequence shown here is derived from an EMBL/GenBank/DDBJ whole genome shotgun (WGS) entry which is preliminary data.</text>
</comment>
<dbReference type="Gene3D" id="1.10.10.60">
    <property type="entry name" value="Homeodomain-like"/>
    <property type="match status" value="1"/>
</dbReference>
<organism evidence="7 8">
    <name type="scientific">Dimargaris verticillata</name>
    <dbReference type="NCBI Taxonomy" id="2761393"/>
    <lineage>
        <taxon>Eukaryota</taxon>
        <taxon>Fungi</taxon>
        <taxon>Fungi incertae sedis</taxon>
        <taxon>Zoopagomycota</taxon>
        <taxon>Kickxellomycotina</taxon>
        <taxon>Dimargaritomycetes</taxon>
        <taxon>Dimargaritales</taxon>
        <taxon>Dimargaritaceae</taxon>
        <taxon>Dimargaris</taxon>
    </lineage>
</organism>
<keyword evidence="2" id="KW-0677">Repeat</keyword>
<sequence>MAAVGRSDLSEYERQREQNIAENQKLLESLELAKSALAPFSTPISPAPTTAPLAQRQTRPRAKPTPRSNRPSHPRRASNRLRGLKPNDDDASRPAPQEDTAADLGQQLCDDGHLRPAEECFSADILAKAIRVNGQFSGWLSEDLMARYGFESNAKDAWEKNGGGKFSFRNPLGESEPSKKAKGRSAPRKRALPPGWSSAKFTASKLFQKNPNAYFYRHNEPNVDQHTGDWTEEEAQLFLDVARRYGCGDKWGLFASYIPHRVGYQCSNYYRQVVLPQGWVIDSNYRFNGAGQAIYVGPYRKARI</sequence>
<keyword evidence="8" id="KW-1185">Reference proteome</keyword>
<dbReference type="GO" id="GO:0005634">
    <property type="term" value="C:nucleus"/>
    <property type="evidence" value="ECO:0007669"/>
    <property type="project" value="TreeGrafter"/>
</dbReference>
<evidence type="ECO:0000256" key="2">
    <source>
        <dbReference type="ARBA" id="ARBA00022737"/>
    </source>
</evidence>
<accession>A0A9W8ECJ6</accession>
<dbReference type="Pfam" id="PF00249">
    <property type="entry name" value="Myb_DNA-binding"/>
    <property type="match status" value="1"/>
</dbReference>
<dbReference type="GO" id="GO:0006974">
    <property type="term" value="P:DNA damage response"/>
    <property type="evidence" value="ECO:0007669"/>
    <property type="project" value="UniProtKB-KW"/>
</dbReference>
<dbReference type="SUPFAM" id="SSF46689">
    <property type="entry name" value="Homeodomain-like"/>
    <property type="match status" value="1"/>
</dbReference>
<evidence type="ECO:0000256" key="4">
    <source>
        <dbReference type="SAM" id="MobiDB-lite"/>
    </source>
</evidence>
<name>A0A9W8ECJ6_9FUNG</name>
<gene>
    <name evidence="7" type="ORF">H4R34_003512</name>
</gene>
<comment type="function">
    <text evidence="3">DNA-binding protein that binds to both single- and double-stranded DNA. Binds preferentially to UV-damaged DNA. May be involved in DNA-metabolic processes.</text>
</comment>
<dbReference type="GO" id="GO:0003677">
    <property type="term" value="F:DNA binding"/>
    <property type="evidence" value="ECO:0007669"/>
    <property type="project" value="UniProtKB-UniRule"/>
</dbReference>
<feature type="compositionally biased region" description="Basic residues" evidence="4">
    <location>
        <begin position="180"/>
        <end position="191"/>
    </location>
</feature>
<dbReference type="OrthoDB" id="10258692at2759"/>
<reference evidence="7" key="1">
    <citation type="submission" date="2022-07" db="EMBL/GenBank/DDBJ databases">
        <title>Phylogenomic reconstructions and comparative analyses of Kickxellomycotina fungi.</title>
        <authorList>
            <person name="Reynolds N.K."/>
            <person name="Stajich J.E."/>
            <person name="Barry K."/>
            <person name="Grigoriev I.V."/>
            <person name="Crous P."/>
            <person name="Smith M.E."/>
        </authorList>
    </citation>
    <scope>NUCLEOTIDE SEQUENCE</scope>
    <source>
        <strain evidence="7">RSA 567</strain>
    </source>
</reference>
<evidence type="ECO:0000313" key="8">
    <source>
        <dbReference type="Proteomes" id="UP001151582"/>
    </source>
</evidence>
<dbReference type="PANTHER" id="PTHR14773:SF0">
    <property type="entry name" value="WD REPEAT-CONTAINING PROTEIN 76"/>
    <property type="match status" value="1"/>
</dbReference>